<comment type="cofactor">
    <cofactor evidence="13">
        <name>iron-sulfur cluster</name>
        <dbReference type="ChEBI" id="CHEBI:30408"/>
    </cofactor>
</comment>
<keyword evidence="9 13" id="KW-0408">Iron</keyword>
<dbReference type="GO" id="GO:0051536">
    <property type="term" value="F:iron-sulfur cluster binding"/>
    <property type="evidence" value="ECO:0007669"/>
    <property type="project" value="UniProtKB-KW"/>
</dbReference>
<evidence type="ECO:0000259" key="14">
    <source>
        <dbReference type="Pfam" id="PF01930"/>
    </source>
</evidence>
<evidence type="ECO:0000256" key="11">
    <source>
        <dbReference type="ARBA" id="ARBA00023118"/>
    </source>
</evidence>
<keyword evidence="7 13" id="KW-0378">Hydrolase</keyword>
<evidence type="ECO:0000256" key="4">
    <source>
        <dbReference type="ARBA" id="ARBA00020049"/>
    </source>
</evidence>
<dbReference type="STRING" id="494026.PGLA_24330"/>
<dbReference type="RefSeq" id="WP_068537775.1">
    <property type="nucleotide sequence ID" value="NZ_LVJH01000070.1"/>
</dbReference>
<keyword evidence="8 13" id="KW-0269">Exonuclease</keyword>
<keyword evidence="5 13" id="KW-0540">Nuclease</keyword>
<dbReference type="InterPro" id="IPR013343">
    <property type="entry name" value="CRISPR-assoc_prot_Cas4"/>
</dbReference>
<dbReference type="GO" id="GO:0046872">
    <property type="term" value="F:metal ion binding"/>
    <property type="evidence" value="ECO:0007669"/>
    <property type="project" value="UniProtKB-KW"/>
</dbReference>
<dbReference type="OrthoDB" id="9781776at2"/>
<accession>A0A168DAK4</accession>
<feature type="domain" description="DUF83" evidence="14">
    <location>
        <begin position="14"/>
        <end position="200"/>
    </location>
</feature>
<comment type="caution">
    <text evidence="15">The sequence shown here is derived from an EMBL/GenBank/DDBJ whole genome shotgun (WGS) entry which is preliminary data.</text>
</comment>
<evidence type="ECO:0000313" key="15">
    <source>
        <dbReference type="EMBL" id="OAB34032.1"/>
    </source>
</evidence>
<sequence>MTDYDASEFLLLSGIQHFQFCERQWALIHIEQEWEENVLTVEGSHLHEKADDPFIREKRKDVLYVRGLPVHSSKLGLTGICDVVEFHRDPNGVPLQNEEGSYLPVPVEYKRGRPKKDQSDISQLVAQAICLEDMLYCTVPRGELFYHETRRRVEVEITEDLKNDVRRTAQRMHEYYQRRHTPRVKTGEHCQSCSLRHICLPELLTKESVARYMKRMLAE</sequence>
<keyword evidence="16" id="KW-1185">Reference proteome</keyword>
<dbReference type="InterPro" id="IPR011604">
    <property type="entry name" value="PDDEXK-like_dom_sf"/>
</dbReference>
<dbReference type="InterPro" id="IPR022765">
    <property type="entry name" value="Dna2/Cas4_DUF83"/>
</dbReference>
<dbReference type="InterPro" id="IPR051827">
    <property type="entry name" value="Cas4_exonuclease"/>
</dbReference>
<keyword evidence="10 13" id="KW-0411">Iron-sulfur</keyword>
<evidence type="ECO:0000256" key="12">
    <source>
        <dbReference type="ARBA" id="ARBA00023211"/>
    </source>
</evidence>
<gene>
    <name evidence="15" type="ORF">PGLA_24330</name>
</gene>
<dbReference type="PANTHER" id="PTHR36531:SF6">
    <property type="entry name" value="DNA REPLICATION ATP-DEPENDENT HELICASE_NUCLEASE DNA2"/>
    <property type="match status" value="1"/>
</dbReference>
<dbReference type="Gene3D" id="3.90.320.10">
    <property type="match status" value="1"/>
</dbReference>
<evidence type="ECO:0000256" key="5">
    <source>
        <dbReference type="ARBA" id="ARBA00022722"/>
    </source>
</evidence>
<evidence type="ECO:0000256" key="7">
    <source>
        <dbReference type="ARBA" id="ARBA00022801"/>
    </source>
</evidence>
<comment type="cofactor">
    <cofactor evidence="1">
        <name>[4Fe-4S] cluster</name>
        <dbReference type="ChEBI" id="CHEBI:49883"/>
    </cofactor>
</comment>
<evidence type="ECO:0000256" key="8">
    <source>
        <dbReference type="ARBA" id="ARBA00022839"/>
    </source>
</evidence>
<name>A0A168DAK4_9BACL</name>
<evidence type="ECO:0000256" key="10">
    <source>
        <dbReference type="ARBA" id="ARBA00023014"/>
    </source>
</evidence>
<dbReference type="GO" id="GO:0051607">
    <property type="term" value="P:defense response to virus"/>
    <property type="evidence" value="ECO:0007669"/>
    <property type="project" value="UniProtKB-KW"/>
</dbReference>
<dbReference type="GO" id="GO:0004527">
    <property type="term" value="F:exonuclease activity"/>
    <property type="evidence" value="ECO:0007669"/>
    <property type="project" value="UniProtKB-KW"/>
</dbReference>
<organism evidence="15 16">
    <name type="scientific">Paenibacillus glacialis</name>
    <dbReference type="NCBI Taxonomy" id="494026"/>
    <lineage>
        <taxon>Bacteria</taxon>
        <taxon>Bacillati</taxon>
        <taxon>Bacillota</taxon>
        <taxon>Bacilli</taxon>
        <taxon>Bacillales</taxon>
        <taxon>Paenibacillaceae</taxon>
        <taxon>Paenibacillus</taxon>
    </lineage>
</organism>
<evidence type="ECO:0000256" key="3">
    <source>
        <dbReference type="ARBA" id="ARBA00012768"/>
    </source>
</evidence>
<keyword evidence="12 13" id="KW-0464">Manganese</keyword>
<evidence type="ECO:0000256" key="6">
    <source>
        <dbReference type="ARBA" id="ARBA00022723"/>
    </source>
</evidence>
<proteinExistence type="inferred from homology"/>
<evidence type="ECO:0000313" key="16">
    <source>
        <dbReference type="Proteomes" id="UP000076967"/>
    </source>
</evidence>
<comment type="function">
    <text evidence="13">CRISPR (clustered regularly interspaced short palindromic repeat) is an adaptive immune system that provides protection against mobile genetic elements (viruses, transposable elements and conjugative plasmids). CRISPR clusters contain sequences complementary to antecedent mobile elements and target invading nucleic acids. CRISPR clusters are transcribed and processed into CRISPR RNA (crRNA).</text>
</comment>
<comment type="cofactor">
    <cofactor evidence="13">
        <name>Mg(2+)</name>
        <dbReference type="ChEBI" id="CHEBI:18420"/>
    </cofactor>
    <cofactor evidence="13">
        <name>Mn(2+)</name>
        <dbReference type="ChEBI" id="CHEBI:29035"/>
    </cofactor>
    <text evidence="13">Mg(2+) or Mn(2+) required for ssDNA cleavage activity.</text>
</comment>
<reference evidence="15 16" key="1">
    <citation type="submission" date="2016-03" db="EMBL/GenBank/DDBJ databases">
        <title>Draft genome sequence of Paenibacillus glacialis DSM 22343.</title>
        <authorList>
            <person name="Shin S.-K."/>
            <person name="Yi H."/>
        </authorList>
    </citation>
    <scope>NUCLEOTIDE SEQUENCE [LARGE SCALE GENOMIC DNA]</scope>
    <source>
        <strain evidence="15 16">DSM 22343</strain>
    </source>
</reference>
<protein>
    <recommendedName>
        <fullName evidence="4 13">CRISPR-associated exonuclease Cas4</fullName>
        <ecNumber evidence="3 13">3.1.12.1</ecNumber>
    </recommendedName>
</protein>
<keyword evidence="6 13" id="KW-0479">Metal-binding</keyword>
<dbReference type="EMBL" id="LVJH01000070">
    <property type="protein sequence ID" value="OAB34032.1"/>
    <property type="molecule type" value="Genomic_DNA"/>
</dbReference>
<dbReference type="Pfam" id="PF01930">
    <property type="entry name" value="Cas_Cas4"/>
    <property type="match status" value="1"/>
</dbReference>
<evidence type="ECO:0000256" key="2">
    <source>
        <dbReference type="ARBA" id="ARBA00009189"/>
    </source>
</evidence>
<dbReference type="EC" id="3.1.12.1" evidence="3 13"/>
<evidence type="ECO:0000256" key="1">
    <source>
        <dbReference type="ARBA" id="ARBA00001966"/>
    </source>
</evidence>
<comment type="similarity">
    <text evidence="2 13">Belongs to the CRISPR-associated exonuclease Cas4 family.</text>
</comment>
<keyword evidence="11 13" id="KW-0051">Antiviral defense</keyword>
<evidence type="ECO:0000256" key="9">
    <source>
        <dbReference type="ARBA" id="ARBA00023004"/>
    </source>
</evidence>
<dbReference type="PANTHER" id="PTHR36531">
    <property type="entry name" value="CRISPR-ASSOCIATED EXONUCLEASE CAS4"/>
    <property type="match status" value="1"/>
</dbReference>
<dbReference type="Proteomes" id="UP000076967">
    <property type="component" value="Unassembled WGS sequence"/>
</dbReference>
<evidence type="ECO:0000256" key="13">
    <source>
        <dbReference type="RuleBase" id="RU365022"/>
    </source>
</evidence>
<dbReference type="AlphaFoldDB" id="A0A168DAK4"/>
<dbReference type="NCBIfam" id="TIGR00372">
    <property type="entry name" value="cas4"/>
    <property type="match status" value="1"/>
</dbReference>